<sequence>MALDVDSVFVPTDLVAREALARIVHPNFWRFIEEAVQQDDEWAMRTRDQLVERCGRRVPKRDVITLSDAEAPAVVRWLADHELTVGALLRDSDDRSRPLPVRILLIVRGTELILTPDDDTSLCVGDQLLLAGKGDGLIDLSEALFYPATLEYVATARVVPSTWVWRVLTERRRAGSQTG</sequence>
<evidence type="ECO:0000313" key="3">
    <source>
        <dbReference type="Proteomes" id="UP001190465"/>
    </source>
</evidence>
<evidence type="ECO:0000259" key="1">
    <source>
        <dbReference type="PROSITE" id="PS51202"/>
    </source>
</evidence>
<dbReference type="InterPro" id="IPR006037">
    <property type="entry name" value="RCK_C"/>
</dbReference>
<evidence type="ECO:0000313" key="2">
    <source>
        <dbReference type="EMBL" id="CAJ1511220.1"/>
    </source>
</evidence>
<dbReference type="Pfam" id="PF02080">
    <property type="entry name" value="TrkA_C"/>
    <property type="match status" value="1"/>
</dbReference>
<dbReference type="InterPro" id="IPR036721">
    <property type="entry name" value="RCK_C_sf"/>
</dbReference>
<dbReference type="RefSeq" id="WP_308480357.1">
    <property type="nucleotide sequence ID" value="NZ_OY726397.1"/>
</dbReference>
<reference evidence="2 3" key="1">
    <citation type="submission" date="2023-08" db="EMBL/GenBank/DDBJ databases">
        <authorList>
            <person name="Folkvardsen B D."/>
            <person name="Norman A."/>
        </authorList>
    </citation>
    <scope>NUCLEOTIDE SEQUENCE [LARGE SCALE GENOMIC DNA]</scope>
    <source>
        <strain evidence="2 3">Mu0053</strain>
    </source>
</reference>
<gene>
    <name evidence="2" type="ORF">MU0053_005137</name>
</gene>
<dbReference type="EMBL" id="OY726397">
    <property type="protein sequence ID" value="CAJ1511220.1"/>
    <property type="molecule type" value="Genomic_DNA"/>
</dbReference>
<accession>A0ABM9M7L3</accession>
<dbReference type="Gene3D" id="3.30.70.1450">
    <property type="entry name" value="Regulator of K+ conductance, C-terminal domain"/>
    <property type="match status" value="1"/>
</dbReference>
<name>A0ABM9M7L3_9MYCO</name>
<dbReference type="Proteomes" id="UP001190465">
    <property type="component" value="Chromosome"/>
</dbReference>
<protein>
    <submittedName>
        <fullName evidence="2">TrkA C-terminal domain-containing protein</fullName>
    </submittedName>
</protein>
<keyword evidence="3" id="KW-1185">Reference proteome</keyword>
<dbReference type="PROSITE" id="PS51202">
    <property type="entry name" value="RCK_C"/>
    <property type="match status" value="1"/>
</dbReference>
<proteinExistence type="predicted"/>
<feature type="domain" description="RCK C-terminal" evidence="1">
    <location>
        <begin position="61"/>
        <end position="146"/>
    </location>
</feature>
<organism evidence="2 3">
    <name type="scientific">[Mycobacterium] burgundiense</name>
    <dbReference type="NCBI Taxonomy" id="3064286"/>
    <lineage>
        <taxon>Bacteria</taxon>
        <taxon>Bacillati</taxon>
        <taxon>Actinomycetota</taxon>
        <taxon>Actinomycetes</taxon>
        <taxon>Mycobacteriales</taxon>
        <taxon>Mycobacteriaceae</taxon>
        <taxon>Mycolicibacterium</taxon>
    </lineage>
</organism>
<dbReference type="SUPFAM" id="SSF116726">
    <property type="entry name" value="TrkA C-terminal domain-like"/>
    <property type="match status" value="1"/>
</dbReference>